<proteinExistence type="inferred from homology"/>
<evidence type="ECO:0000313" key="6">
    <source>
        <dbReference type="EMBL" id="KAK8397983.1"/>
    </source>
</evidence>
<evidence type="ECO:0000256" key="5">
    <source>
        <dbReference type="RuleBase" id="RU363107"/>
    </source>
</evidence>
<keyword evidence="4 5" id="KW-0472">Membrane</keyword>
<feature type="transmembrane region" description="Helical" evidence="5">
    <location>
        <begin position="123"/>
        <end position="143"/>
    </location>
</feature>
<dbReference type="InterPro" id="IPR004895">
    <property type="entry name" value="Prenylated_rab_accept_PRA1"/>
</dbReference>
<gene>
    <name evidence="6" type="ORF">O3P69_003704</name>
</gene>
<feature type="transmembrane region" description="Helical" evidence="5">
    <location>
        <begin position="71"/>
        <end position="88"/>
    </location>
</feature>
<sequence>MAEGDGLSVAPLRSLDDFLMESARFQIPNLKDPDKWANRVIQNLLYYQTNYFLTYLVIFAVVGVIHPTKMFCGMTAVGLAFGLFYYMTNSKQPAAEFKKNHPVLSLLAVVLGAYFVVYLLGSVVVFLMGILLPITVIFLHASMRLRNLKNKLMNKVEYLGMKKTPMGVILDTLGLEQDFFTSKVTLDSGSAKFVDDLMNNMTTKLKSTMNSDSAKLLKDLMNDKPTKFK</sequence>
<evidence type="ECO:0000256" key="4">
    <source>
        <dbReference type="ARBA" id="ARBA00023136"/>
    </source>
</evidence>
<name>A0AAW0UFJ6_SCYPA</name>
<dbReference type="GO" id="GO:0016020">
    <property type="term" value="C:membrane"/>
    <property type="evidence" value="ECO:0007669"/>
    <property type="project" value="UniProtKB-SubCell"/>
</dbReference>
<dbReference type="AlphaFoldDB" id="A0AAW0UFJ6"/>
<organism evidence="6 7">
    <name type="scientific">Scylla paramamosain</name>
    <name type="common">Mud crab</name>
    <dbReference type="NCBI Taxonomy" id="85552"/>
    <lineage>
        <taxon>Eukaryota</taxon>
        <taxon>Metazoa</taxon>
        <taxon>Ecdysozoa</taxon>
        <taxon>Arthropoda</taxon>
        <taxon>Crustacea</taxon>
        <taxon>Multicrustacea</taxon>
        <taxon>Malacostraca</taxon>
        <taxon>Eumalacostraca</taxon>
        <taxon>Eucarida</taxon>
        <taxon>Decapoda</taxon>
        <taxon>Pleocyemata</taxon>
        <taxon>Brachyura</taxon>
        <taxon>Eubrachyura</taxon>
        <taxon>Portunoidea</taxon>
        <taxon>Portunidae</taxon>
        <taxon>Portuninae</taxon>
        <taxon>Scylla</taxon>
    </lineage>
</organism>
<accession>A0AAW0UFJ6</accession>
<keyword evidence="7" id="KW-1185">Reference proteome</keyword>
<evidence type="ECO:0000256" key="2">
    <source>
        <dbReference type="ARBA" id="ARBA00022692"/>
    </source>
</evidence>
<evidence type="ECO:0000256" key="1">
    <source>
        <dbReference type="ARBA" id="ARBA00004141"/>
    </source>
</evidence>
<keyword evidence="2 5" id="KW-0812">Transmembrane</keyword>
<comment type="caution">
    <text evidence="6">The sequence shown here is derived from an EMBL/GenBank/DDBJ whole genome shotgun (WGS) entry which is preliminary data.</text>
</comment>
<comment type="subcellular location">
    <subcellularLocation>
        <location evidence="1 5">Membrane</location>
        <topology evidence="1 5">Multi-pass membrane protein</topology>
    </subcellularLocation>
</comment>
<keyword evidence="3 5" id="KW-1133">Transmembrane helix</keyword>
<dbReference type="Proteomes" id="UP001487740">
    <property type="component" value="Unassembled WGS sequence"/>
</dbReference>
<protein>
    <recommendedName>
        <fullName evidence="5">PRA1 family protein</fullName>
    </recommendedName>
</protein>
<dbReference type="PANTHER" id="PTHR12859:SF0">
    <property type="entry name" value="PRA1 FAMILY PROTEIN"/>
    <property type="match status" value="1"/>
</dbReference>
<reference evidence="6 7" key="1">
    <citation type="submission" date="2023-03" db="EMBL/GenBank/DDBJ databases">
        <title>High-quality genome of Scylla paramamosain provides insights in environmental adaptation.</title>
        <authorList>
            <person name="Zhang L."/>
        </authorList>
    </citation>
    <scope>NUCLEOTIDE SEQUENCE [LARGE SCALE GENOMIC DNA]</scope>
    <source>
        <strain evidence="6">LZ_2023a</strain>
        <tissue evidence="6">Muscle</tissue>
    </source>
</reference>
<feature type="transmembrane region" description="Helical" evidence="5">
    <location>
        <begin position="100"/>
        <end position="117"/>
    </location>
</feature>
<feature type="transmembrane region" description="Helical" evidence="5">
    <location>
        <begin position="44"/>
        <end position="65"/>
    </location>
</feature>
<dbReference type="EMBL" id="JARAKH010000012">
    <property type="protein sequence ID" value="KAK8397983.1"/>
    <property type="molecule type" value="Genomic_DNA"/>
</dbReference>
<evidence type="ECO:0000313" key="7">
    <source>
        <dbReference type="Proteomes" id="UP001487740"/>
    </source>
</evidence>
<dbReference type="PANTHER" id="PTHR12859">
    <property type="entry name" value="PRA1 PROTEIN"/>
    <property type="match status" value="1"/>
</dbReference>
<dbReference type="Pfam" id="PF03208">
    <property type="entry name" value="PRA1"/>
    <property type="match status" value="1"/>
</dbReference>
<comment type="similarity">
    <text evidence="5">Belongs to the PRA1 family.</text>
</comment>
<evidence type="ECO:0000256" key="3">
    <source>
        <dbReference type="ARBA" id="ARBA00022989"/>
    </source>
</evidence>